<feature type="region of interest" description="Disordered" evidence="3">
    <location>
        <begin position="827"/>
        <end position="876"/>
    </location>
</feature>
<feature type="compositionally biased region" description="Basic and acidic residues" evidence="3">
    <location>
        <begin position="57"/>
        <end position="71"/>
    </location>
</feature>
<feature type="region of interest" description="Disordered" evidence="3">
    <location>
        <begin position="568"/>
        <end position="611"/>
    </location>
</feature>
<name>A0A0X3P415_SCHSO</name>
<feature type="compositionally biased region" description="Gly residues" evidence="3">
    <location>
        <begin position="9"/>
        <end position="18"/>
    </location>
</feature>
<dbReference type="PROSITE" id="PS50800">
    <property type="entry name" value="SAP"/>
    <property type="match status" value="1"/>
</dbReference>
<dbReference type="InterPro" id="IPR036361">
    <property type="entry name" value="SAP_dom_sf"/>
</dbReference>
<evidence type="ECO:0000256" key="1">
    <source>
        <dbReference type="ARBA" id="ARBA00023054"/>
    </source>
</evidence>
<dbReference type="PANTHER" id="PTHR14304">
    <property type="entry name" value="CELL DIVISION CYCLE AND APOPTOSIS REGULATOR PROTEIN"/>
    <property type="match status" value="1"/>
</dbReference>
<dbReference type="SMART" id="SM00513">
    <property type="entry name" value="SAP"/>
    <property type="match status" value="1"/>
</dbReference>
<organism evidence="5">
    <name type="scientific">Schistocephalus solidus</name>
    <name type="common">Tapeworm</name>
    <dbReference type="NCBI Taxonomy" id="70667"/>
    <lineage>
        <taxon>Eukaryota</taxon>
        <taxon>Metazoa</taxon>
        <taxon>Spiralia</taxon>
        <taxon>Lophotrochozoa</taxon>
        <taxon>Platyhelminthes</taxon>
        <taxon>Cestoda</taxon>
        <taxon>Eucestoda</taxon>
        <taxon>Diphyllobothriidea</taxon>
        <taxon>Diphyllobothriidae</taxon>
        <taxon>Schistocephalus</taxon>
    </lineage>
</organism>
<dbReference type="Pfam" id="PF19256">
    <property type="entry name" value="LAIKA"/>
    <property type="match status" value="1"/>
</dbReference>
<feature type="compositionally biased region" description="Basic and acidic residues" evidence="3">
    <location>
        <begin position="81"/>
        <end position="99"/>
    </location>
</feature>
<evidence type="ECO:0000259" key="4">
    <source>
        <dbReference type="PROSITE" id="PS50800"/>
    </source>
</evidence>
<evidence type="ECO:0000256" key="3">
    <source>
        <dbReference type="SAM" id="MobiDB-lite"/>
    </source>
</evidence>
<protein>
    <recommendedName>
        <fullName evidence="4">SAP domain-containing protein</fullName>
    </recommendedName>
</protein>
<proteinExistence type="predicted"/>
<dbReference type="InterPro" id="IPR003034">
    <property type="entry name" value="SAP_dom"/>
</dbReference>
<evidence type="ECO:0000313" key="5">
    <source>
        <dbReference type="EMBL" id="JAP46724.1"/>
    </source>
</evidence>
<feature type="domain" description="SAP" evidence="4">
    <location>
        <begin position="406"/>
        <end position="440"/>
    </location>
</feature>
<feature type="region of interest" description="Disordered" evidence="3">
    <location>
        <begin position="443"/>
        <end position="483"/>
    </location>
</feature>
<dbReference type="Gene3D" id="1.10.720.30">
    <property type="entry name" value="SAP domain"/>
    <property type="match status" value="1"/>
</dbReference>
<reference evidence="5" key="1">
    <citation type="submission" date="2016-01" db="EMBL/GenBank/DDBJ databases">
        <title>Reference transcriptome for the parasite Schistocephalus solidus: insights into the molecular evolution of parasitism.</title>
        <authorList>
            <person name="Hebert F.O."/>
            <person name="Grambauer S."/>
            <person name="Barber I."/>
            <person name="Landry C.R."/>
            <person name="Aubin-Horth N."/>
        </authorList>
    </citation>
    <scope>NUCLEOTIDE SEQUENCE</scope>
</reference>
<dbReference type="SMART" id="SM01122">
    <property type="entry name" value="DBC1"/>
    <property type="match status" value="1"/>
</dbReference>
<feature type="compositionally biased region" description="Basic and acidic residues" evidence="3">
    <location>
        <begin position="443"/>
        <end position="464"/>
    </location>
</feature>
<dbReference type="InterPro" id="IPR025224">
    <property type="entry name" value="CCAR1/CCAR2"/>
</dbReference>
<feature type="compositionally biased region" description="Basic and acidic residues" evidence="3">
    <location>
        <begin position="474"/>
        <end position="483"/>
    </location>
</feature>
<feature type="region of interest" description="Disordered" evidence="3">
    <location>
        <begin position="358"/>
        <end position="400"/>
    </location>
</feature>
<dbReference type="GO" id="GO:0005634">
    <property type="term" value="C:nucleus"/>
    <property type="evidence" value="ECO:0007669"/>
    <property type="project" value="TreeGrafter"/>
</dbReference>
<dbReference type="PANTHER" id="PTHR14304:SF11">
    <property type="entry name" value="SAP DOMAIN-CONTAINING PROTEIN"/>
    <property type="match status" value="1"/>
</dbReference>
<dbReference type="EMBL" id="GEEE01016501">
    <property type="protein sequence ID" value="JAP46724.1"/>
    <property type="molecule type" value="Transcribed_RNA"/>
</dbReference>
<dbReference type="AlphaFoldDB" id="A0A0X3P415"/>
<dbReference type="InterPro" id="IPR045353">
    <property type="entry name" value="LAIKA"/>
</dbReference>
<dbReference type="GO" id="GO:0006355">
    <property type="term" value="P:regulation of DNA-templated transcription"/>
    <property type="evidence" value="ECO:0007669"/>
    <property type="project" value="InterPro"/>
</dbReference>
<dbReference type="InterPro" id="IPR025954">
    <property type="entry name" value="DBC1/CARP1_inactive_NUDIX"/>
</dbReference>
<feature type="compositionally biased region" description="Basic and acidic residues" evidence="3">
    <location>
        <begin position="360"/>
        <end position="371"/>
    </location>
</feature>
<gene>
    <name evidence="5" type="ORF">TR124013</name>
</gene>
<dbReference type="SUPFAM" id="SSF68906">
    <property type="entry name" value="SAP domain"/>
    <property type="match status" value="1"/>
</dbReference>
<dbReference type="Pfam" id="PF14443">
    <property type="entry name" value="DBC1"/>
    <property type="match status" value="1"/>
</dbReference>
<feature type="region of interest" description="Disordered" evidence="3">
    <location>
        <begin position="1"/>
        <end position="111"/>
    </location>
</feature>
<sequence length="876" mass="99338">MAARSWSRGGPGYGGGYMGSNSANIPGAMGFYPNQMDRRPMYSTSPMGKPDSWGAGYRDDPYRRPRDDYRGGKRPKGKSPMGDKRPHHDTFVPRKDNRPVKRPQSSGHYEVKVPRMPLNIKSATFLEAKLLHPHLSIPGDFSKACFSWQDAFPMHEPMKLGTKTDIYIVHRDVESHVTHPPNPFDAPDADYSYSVRVMLMASPELAELYKNTCRFADESNSVDKTAATKNIYFLVGGRTKTETMGIGGPWSPSLDGENPDTNPQTLINTSVRTFKAFTGIDLSSVTEWTRFMEIRYYRCANSKAPTLVEDEEERDILEDKQEVVVFMIPNISHLMPPDSEWEKTKQLYADSLQKLLASPEPEKTDDPTKEEPEAEVSQTVDTTLDESQEVTVSADGEPTHYSKLDVNTMKVTDLRAELAARNLDIKGVKANLLARLQTALEEEKKADVGEPRPEETPKTAEDTPTKPAAPSGQPKEELKEISEKDRRRLERLYRLGDKPAILVFPNRAARGGRFDCHRVSLHSLLNYQSGEQKEHNFEVSLFAEQFHEMLQRDCAFNIFKAIYSAPEKDPKEAKPEQNGVSRDGSDEPEAKRKRNESESSQTNEDEAGKVRRLRRTVDPKLLFSFVYYDSGNSGFIRDYDLVDILHLLNLAYSKAQMKKLVAKVTTRRDHVQYRNLTDKDIVEGDVNDVVSLKLEENDPEFLRDLAAGNDLLFGGEKPQVPSKAVVVGSGDDAQLLQRVQTAEEIKRSTEFQFFQIKDELEKTRIKLNSCKDTEEKLRSENRDLQNRLKEEQKSSRDNKVLVSTYNHLLKHSRDMMSNAVGEIDKQFEKEKAKREAEKAAADAEKAKAEAEKASEGKTEPEEEKNEEKEWEVVDQV</sequence>
<dbReference type="Pfam" id="PF02037">
    <property type="entry name" value="SAP"/>
    <property type="match status" value="1"/>
</dbReference>
<keyword evidence="1 2" id="KW-0175">Coiled coil</keyword>
<feature type="coiled-coil region" evidence="2">
    <location>
        <begin position="760"/>
        <end position="794"/>
    </location>
</feature>
<accession>A0A0X3P415</accession>
<evidence type="ECO:0000256" key="2">
    <source>
        <dbReference type="SAM" id="Coils"/>
    </source>
</evidence>